<accession>A0A4S9WDX0</accession>
<evidence type="ECO:0000313" key="2">
    <source>
        <dbReference type="EMBL" id="THY69727.1"/>
    </source>
</evidence>
<dbReference type="Proteomes" id="UP000305064">
    <property type="component" value="Unassembled WGS sequence"/>
</dbReference>
<evidence type="ECO:0000313" key="3">
    <source>
        <dbReference type="Proteomes" id="UP000305064"/>
    </source>
</evidence>
<dbReference type="EMBL" id="QZBJ01000093">
    <property type="protein sequence ID" value="THY69727.1"/>
    <property type="molecule type" value="Genomic_DNA"/>
</dbReference>
<dbReference type="AlphaFoldDB" id="A0A4S9WDX0"/>
<dbReference type="EMBL" id="QZAL01000120">
    <property type="protein sequence ID" value="THW37410.1"/>
    <property type="molecule type" value="Genomic_DNA"/>
</dbReference>
<dbReference type="Proteomes" id="UP000310687">
    <property type="component" value="Unassembled WGS sequence"/>
</dbReference>
<gene>
    <name evidence="2" type="ORF">D6C94_09277</name>
    <name evidence="1" type="ORF">D6D22_07212</name>
</gene>
<sequence length="74" mass="8321">MFDWAGSLRWWLCKHLADAPASVNHFGCRACTEGCRFDNAKPWATSSEGTQQLPTRNSAGHKPGCRFLSFKITY</sequence>
<proteinExistence type="predicted"/>
<name>A0A4S9WDX0_AURPU</name>
<organism evidence="1 4">
    <name type="scientific">Aureobasidium pullulans</name>
    <name type="common">Black yeast</name>
    <name type="synonym">Pullularia pullulans</name>
    <dbReference type="NCBI Taxonomy" id="5580"/>
    <lineage>
        <taxon>Eukaryota</taxon>
        <taxon>Fungi</taxon>
        <taxon>Dikarya</taxon>
        <taxon>Ascomycota</taxon>
        <taxon>Pezizomycotina</taxon>
        <taxon>Dothideomycetes</taxon>
        <taxon>Dothideomycetidae</taxon>
        <taxon>Dothideales</taxon>
        <taxon>Saccotheciaceae</taxon>
        <taxon>Aureobasidium</taxon>
    </lineage>
</organism>
<reference evidence="3 4" key="1">
    <citation type="submission" date="2018-10" db="EMBL/GenBank/DDBJ databases">
        <title>Fifty Aureobasidium pullulans genomes reveal a recombining polyextremotolerant generalist.</title>
        <authorList>
            <person name="Gostincar C."/>
            <person name="Turk M."/>
            <person name="Zajc J."/>
            <person name="Gunde-Cimerman N."/>
        </authorList>
    </citation>
    <scope>NUCLEOTIDE SEQUENCE [LARGE SCALE GENOMIC DNA]</scope>
    <source>
        <strain evidence="1 4">EXF-11013</strain>
        <strain evidence="2 3">EXF-4256</strain>
    </source>
</reference>
<protein>
    <submittedName>
        <fullName evidence="1">Uncharacterized protein</fullName>
    </submittedName>
</protein>
<comment type="caution">
    <text evidence="1">The sequence shown here is derived from an EMBL/GenBank/DDBJ whole genome shotgun (WGS) entry which is preliminary data.</text>
</comment>
<evidence type="ECO:0000313" key="4">
    <source>
        <dbReference type="Proteomes" id="UP000310687"/>
    </source>
</evidence>
<evidence type="ECO:0000313" key="1">
    <source>
        <dbReference type="EMBL" id="THW37410.1"/>
    </source>
</evidence>